<dbReference type="InterPro" id="IPR047793">
    <property type="entry name" value="LiaF_C"/>
</dbReference>
<evidence type="ECO:0000313" key="4">
    <source>
        <dbReference type="Proteomes" id="UP001596528"/>
    </source>
</evidence>
<protein>
    <submittedName>
        <fullName evidence="3">Cell wall-active antibiotics response protein LiaF</fullName>
    </submittedName>
</protein>
<evidence type="ECO:0000259" key="2">
    <source>
        <dbReference type="Pfam" id="PF09922"/>
    </source>
</evidence>
<comment type="caution">
    <text evidence="3">The sequence shown here is derived from an EMBL/GenBank/DDBJ whole genome shotgun (WGS) entry which is preliminary data.</text>
</comment>
<accession>A0ABW2V1H7</accession>
<reference evidence="4" key="1">
    <citation type="journal article" date="2019" name="Int. J. Syst. Evol. Microbiol.">
        <title>The Global Catalogue of Microorganisms (GCM) 10K type strain sequencing project: providing services to taxonomists for standard genome sequencing and annotation.</title>
        <authorList>
            <consortium name="The Broad Institute Genomics Platform"/>
            <consortium name="The Broad Institute Genome Sequencing Center for Infectious Disease"/>
            <person name="Wu L."/>
            <person name="Ma J."/>
        </authorList>
    </citation>
    <scope>NUCLEOTIDE SEQUENCE [LARGE SCALE GENOMIC DNA]</scope>
    <source>
        <strain evidence="4">JCM 18657</strain>
    </source>
</reference>
<name>A0ABW2V1H7_9BACL</name>
<dbReference type="InterPro" id="IPR024425">
    <property type="entry name" value="LiaF-like_C"/>
</dbReference>
<gene>
    <name evidence="3" type="primary">liaF</name>
    <name evidence="3" type="ORF">ACFQWB_08705</name>
</gene>
<keyword evidence="1" id="KW-0472">Membrane</keyword>
<proteinExistence type="predicted"/>
<sequence length="215" mass="24226">MQRSKRNTALFILAALVFLMMDRIFSAGTMIAVFLLALGGLRLKTKPDKIAYASLIIGVILLMHLAWALLLVVLGLSLFFYYRQTQHLRMKDWNHVRKYRIAESLKWDRDPYVLSNTSLWTAFGEFRIDLSLAMAGPETTLVLQGLAGDVDIFVPEDWGVSVEAISAVGHYEVGPETRSGLGGRLLWRSPNYDACAQKLNLSLSFFVTDVKVKRI</sequence>
<keyword evidence="4" id="KW-1185">Reference proteome</keyword>
<evidence type="ECO:0000313" key="3">
    <source>
        <dbReference type="EMBL" id="MFC7750022.1"/>
    </source>
</evidence>
<organism evidence="3 4">
    <name type="scientific">Paenibacillus thermoaerophilus</name>
    <dbReference type="NCBI Taxonomy" id="1215385"/>
    <lineage>
        <taxon>Bacteria</taxon>
        <taxon>Bacillati</taxon>
        <taxon>Bacillota</taxon>
        <taxon>Bacilli</taxon>
        <taxon>Bacillales</taxon>
        <taxon>Paenibacillaceae</taxon>
        <taxon>Paenibacillus</taxon>
    </lineage>
</organism>
<keyword evidence="1" id="KW-0812">Transmembrane</keyword>
<dbReference type="RefSeq" id="WP_138788297.1">
    <property type="nucleotide sequence ID" value="NZ_JBHTGQ010000018.1"/>
</dbReference>
<dbReference type="NCBIfam" id="NF040535">
    <property type="entry name" value="LiaF_C_term"/>
    <property type="match status" value="1"/>
</dbReference>
<feature type="domain" description="Cell wall-active antibiotics response LiaF-like C-terminal" evidence="2">
    <location>
        <begin position="105"/>
        <end position="212"/>
    </location>
</feature>
<feature type="transmembrane region" description="Helical" evidence="1">
    <location>
        <begin position="51"/>
        <end position="82"/>
    </location>
</feature>
<dbReference type="Proteomes" id="UP001596528">
    <property type="component" value="Unassembled WGS sequence"/>
</dbReference>
<evidence type="ECO:0000256" key="1">
    <source>
        <dbReference type="SAM" id="Phobius"/>
    </source>
</evidence>
<keyword evidence="1" id="KW-1133">Transmembrane helix</keyword>
<dbReference type="Pfam" id="PF09922">
    <property type="entry name" value="LiaF-like_C"/>
    <property type="match status" value="1"/>
</dbReference>
<dbReference type="EMBL" id="JBHTGQ010000018">
    <property type="protein sequence ID" value="MFC7750022.1"/>
    <property type="molecule type" value="Genomic_DNA"/>
</dbReference>